<gene>
    <name evidence="1" type="ORF">NC653_008748</name>
</gene>
<organism evidence="1 2">
    <name type="scientific">Populus alba x Populus x berolinensis</name>
    <dbReference type="NCBI Taxonomy" id="444605"/>
    <lineage>
        <taxon>Eukaryota</taxon>
        <taxon>Viridiplantae</taxon>
        <taxon>Streptophyta</taxon>
        <taxon>Embryophyta</taxon>
        <taxon>Tracheophyta</taxon>
        <taxon>Spermatophyta</taxon>
        <taxon>Magnoliopsida</taxon>
        <taxon>eudicotyledons</taxon>
        <taxon>Gunneridae</taxon>
        <taxon>Pentapetalae</taxon>
        <taxon>rosids</taxon>
        <taxon>fabids</taxon>
        <taxon>Malpighiales</taxon>
        <taxon>Salicaceae</taxon>
        <taxon>Saliceae</taxon>
        <taxon>Populus</taxon>
    </lineage>
</organism>
<evidence type="ECO:0000313" key="2">
    <source>
        <dbReference type="Proteomes" id="UP001164929"/>
    </source>
</evidence>
<dbReference type="Proteomes" id="UP001164929">
    <property type="component" value="Chromosome 3"/>
</dbReference>
<proteinExistence type="predicted"/>
<protein>
    <submittedName>
        <fullName evidence="1">Uncharacterized protein</fullName>
    </submittedName>
</protein>
<dbReference type="AlphaFoldDB" id="A0AAD6R766"/>
<accession>A0AAD6R766</accession>
<evidence type="ECO:0000313" key="1">
    <source>
        <dbReference type="EMBL" id="KAJ7003634.1"/>
    </source>
</evidence>
<comment type="caution">
    <text evidence="1">The sequence shown here is derived from an EMBL/GenBank/DDBJ whole genome shotgun (WGS) entry which is preliminary data.</text>
</comment>
<reference evidence="1" key="1">
    <citation type="journal article" date="2023" name="Mol. Ecol. Resour.">
        <title>Chromosome-level genome assembly of a triploid poplar Populus alba 'Berolinensis'.</title>
        <authorList>
            <person name="Chen S."/>
            <person name="Yu Y."/>
            <person name="Wang X."/>
            <person name="Wang S."/>
            <person name="Zhang T."/>
            <person name="Zhou Y."/>
            <person name="He R."/>
            <person name="Meng N."/>
            <person name="Wang Y."/>
            <person name="Liu W."/>
            <person name="Liu Z."/>
            <person name="Liu J."/>
            <person name="Guo Q."/>
            <person name="Huang H."/>
            <person name="Sederoff R.R."/>
            <person name="Wang G."/>
            <person name="Qu G."/>
            <person name="Chen S."/>
        </authorList>
    </citation>
    <scope>NUCLEOTIDE SEQUENCE</scope>
    <source>
        <strain evidence="1">SC-2020</strain>
    </source>
</reference>
<name>A0AAD6R766_9ROSI</name>
<dbReference type="EMBL" id="JAQIZT010000003">
    <property type="protein sequence ID" value="KAJ7003634.1"/>
    <property type="molecule type" value="Genomic_DNA"/>
</dbReference>
<keyword evidence="2" id="KW-1185">Reference proteome</keyword>
<sequence>MQEDENCTHSWGNNATITLLFKSNGSLMQLLEMETIKQDSINYIITLIFIMN</sequence>